<name>J0PZL7_9HYPH</name>
<dbReference type="SUPFAM" id="SSF69279">
    <property type="entry name" value="Phage tail proteins"/>
    <property type="match status" value="1"/>
</dbReference>
<sequence length="438" mass="48234">MKPFCMVLANGEDITKTLMDYVLSIEITDEAENKSDRITIELDDRARDSDNGFLDIPLIGTVISITLGYEGGKNRDMGAYLIDEISVSSSPQSLSVTGRAASMNTSYRTPKSQSYHQQTLGSIVQEIAERNGYTPKVDPSLAKIVVRHIDQTSESDMAFATRLAGEYDAVAKPVDGKLVLAKRGEGKAITGETLPIVVIHEKHCTSWDFKYSARDEAGAANGLETDVGDDQKAAANAREPEEIDDDENFIHMDESDRAAPSSSESERAETTPEKEEDKEKKGGVLATYYDVRSSEKKEVKVGKPPFHELKYTYHNQAEAVAAIAAYRNKSTRGKSSFSCDIGGDPFVQAEAKLVQEPPFRPYIPAEWRIKSVKHKLDKTSGYTTKIECELFDKTQEDAAGNVANTTPDKDDTLDPNAPPDALYNESDGVIHMDEEDIN</sequence>
<dbReference type="AlphaFoldDB" id="J0PZL7"/>
<keyword evidence="3" id="KW-1185">Reference proteome</keyword>
<accession>J0PZL7</accession>
<proteinExistence type="predicted"/>
<feature type="region of interest" description="Disordered" evidence="1">
    <location>
        <begin position="221"/>
        <end position="283"/>
    </location>
</feature>
<dbReference type="PATRIC" id="fig|1094552.3.peg.145"/>
<evidence type="ECO:0000313" key="2">
    <source>
        <dbReference type="EMBL" id="EJF78151.1"/>
    </source>
</evidence>
<dbReference type="RefSeq" id="WP_006589079.1">
    <property type="nucleotide sequence ID" value="NZ_JH725076.1"/>
</dbReference>
<evidence type="ECO:0000256" key="1">
    <source>
        <dbReference type="SAM" id="MobiDB-lite"/>
    </source>
</evidence>
<evidence type="ECO:0000313" key="3">
    <source>
        <dbReference type="Proteomes" id="UP000008748"/>
    </source>
</evidence>
<dbReference type="Pfam" id="PF05954">
    <property type="entry name" value="Phage_GPD"/>
    <property type="match status" value="1"/>
</dbReference>
<protein>
    <recommendedName>
        <fullName evidence="4">Phage late control D protein</fullName>
    </recommendedName>
</protein>
<comment type="caution">
    <text evidence="2">The sequence shown here is derived from an EMBL/GenBank/DDBJ whole genome shotgun (WGS) entry which is preliminary data.</text>
</comment>
<gene>
    <name evidence="2" type="ORF">ME7_00142</name>
</gene>
<evidence type="ECO:0008006" key="4">
    <source>
        <dbReference type="Google" id="ProtNLM"/>
    </source>
</evidence>
<feature type="compositionally biased region" description="Basic and acidic residues" evidence="1">
    <location>
        <begin position="248"/>
        <end position="257"/>
    </location>
</feature>
<dbReference type="HOGENOM" id="CLU_037957_2_1_5"/>
<feature type="compositionally biased region" description="Basic and acidic residues" evidence="1">
    <location>
        <begin position="264"/>
        <end position="282"/>
    </location>
</feature>
<reference evidence="2 3" key="1">
    <citation type="submission" date="2012-03" db="EMBL/GenBank/DDBJ databases">
        <title>The Genome Sequence of Bartonella birtlesii LL-WM9.</title>
        <authorList>
            <consortium name="The Broad Institute Genome Sequencing Platform"/>
            <consortium name="The Broad Institute Genome Sequencing Center for Infectious Disease"/>
            <person name="Feldgarden M."/>
            <person name="Kirby J."/>
            <person name="Kosoy M."/>
            <person name="Birtles R."/>
            <person name="Probert W.S."/>
            <person name="Chiaraviglio L."/>
            <person name="Young S.K."/>
            <person name="Zeng Q."/>
            <person name="Gargeya S."/>
            <person name="Fitzgerald M."/>
            <person name="Haas B."/>
            <person name="Abouelleil A."/>
            <person name="Alvarado L."/>
            <person name="Arachchi H.M."/>
            <person name="Berlin A."/>
            <person name="Chapman S.B."/>
            <person name="Gearin G."/>
            <person name="Goldberg J."/>
            <person name="Griggs A."/>
            <person name="Gujja S."/>
            <person name="Hansen M."/>
            <person name="Heiman D."/>
            <person name="Howarth C."/>
            <person name="Larimer J."/>
            <person name="Lui A."/>
            <person name="MacDonald P.J.P."/>
            <person name="McCowen C."/>
            <person name="Montmayeur A."/>
            <person name="Murphy C."/>
            <person name="Neiman D."/>
            <person name="Pearson M."/>
            <person name="Priest M."/>
            <person name="Roberts A."/>
            <person name="Saif S."/>
            <person name="Shea T."/>
            <person name="Sisk P."/>
            <person name="Stolte C."/>
            <person name="Sykes S."/>
            <person name="Wortman J."/>
            <person name="Nusbaum C."/>
            <person name="Birren B."/>
        </authorList>
    </citation>
    <scope>NUCLEOTIDE SEQUENCE [LARGE SCALE GENOMIC DNA]</scope>
    <source>
        <strain evidence="2 3">LL-WM9</strain>
    </source>
</reference>
<feature type="region of interest" description="Disordered" evidence="1">
    <location>
        <begin position="395"/>
        <end position="438"/>
    </location>
</feature>
<dbReference type="EMBL" id="AIMC01000001">
    <property type="protein sequence ID" value="EJF78151.1"/>
    <property type="molecule type" value="Genomic_DNA"/>
</dbReference>
<organism evidence="2 3">
    <name type="scientific">Bartonella birtlesii LL-WM9</name>
    <dbReference type="NCBI Taxonomy" id="1094552"/>
    <lineage>
        <taxon>Bacteria</taxon>
        <taxon>Pseudomonadati</taxon>
        <taxon>Pseudomonadota</taxon>
        <taxon>Alphaproteobacteria</taxon>
        <taxon>Hyphomicrobiales</taxon>
        <taxon>Bartonellaceae</taxon>
        <taxon>Bartonella</taxon>
    </lineage>
</organism>
<dbReference type="Proteomes" id="UP000008748">
    <property type="component" value="Unassembled WGS sequence"/>
</dbReference>